<evidence type="ECO:0000256" key="5">
    <source>
        <dbReference type="SAM" id="SignalP"/>
    </source>
</evidence>
<dbReference type="Proteomes" id="UP000037315">
    <property type="component" value="Unassembled WGS sequence"/>
</dbReference>
<comment type="function">
    <text evidence="4">Part of the outer membrane protein assembly complex, which is involved in assembly and insertion of beta-barrel proteins into the outer membrane.</text>
</comment>
<protein>
    <recommendedName>
        <fullName evidence="4">Outer membrane protein assembly factor BamB</fullName>
    </recommendedName>
</protein>
<evidence type="ECO:0000256" key="3">
    <source>
        <dbReference type="ARBA" id="ARBA00023237"/>
    </source>
</evidence>
<reference evidence="7 8" key="1">
    <citation type="submission" date="2015-06" db="EMBL/GenBank/DDBJ databases">
        <title>Genome sequencing of Cronobacter sp. strain DJ34 isolated from petroleum contaminated sludge of Duliajan Oil Fields, Assam, India.</title>
        <authorList>
            <person name="Pal S."/>
            <person name="Banerjee T.D."/>
            <person name="Roy A."/>
            <person name="Sar P."/>
            <person name="Kazy S.K."/>
        </authorList>
    </citation>
    <scope>NUCLEOTIDE SEQUENCE [LARGE SCALE GENOMIC DNA]</scope>
    <source>
        <strain evidence="7 8">DJ34</strain>
    </source>
</reference>
<dbReference type="OrthoDB" id="5173551at2"/>
<dbReference type="InterPro" id="IPR017687">
    <property type="entry name" value="BamB"/>
</dbReference>
<sequence>MQLRKLLLPGLLSVTLLSGCSLFSGEEDVVKMSPLPTVENQFDPQTAWSASVGDGIGDFYSNLHPAFQDGTVYAADRHGVVKAMNIADGKEVWRVDLSEKTGWLSRNRPALLSGGVTVAGAHAYVGSEKAQVYALNTADGTIAWQTRVAGEALSRPIVSDGLVLVHTSNGILQALNESDGAVKWTVNLDMPSLSLRGESAPTTAYGAAIVGGDNGRVSAVLMQQGQMIWQQRISQATGATEIDRLSDVDTTPVVVNGVVYALAYNGNLTALDLRSGQIMWKRELGSVNDFVVDGGRIYLVDQNDRLLALNTEGGVTLWTQSDLLHRNLTAPALYNGYLVVGDSEGYMHWINTDDGRFVAQQKVDGSGFLTEPVVANDKLLIQAKDGTLYAITR</sequence>
<proteinExistence type="inferred from homology"/>
<dbReference type="SUPFAM" id="SSF50998">
    <property type="entry name" value="Quinoprotein alcohol dehydrogenase-like"/>
    <property type="match status" value="1"/>
</dbReference>
<dbReference type="Pfam" id="PF13360">
    <property type="entry name" value="PQQ_2"/>
    <property type="match status" value="1"/>
</dbReference>
<dbReference type="NCBIfam" id="NF008351">
    <property type="entry name" value="PRK11138.1"/>
    <property type="match status" value="1"/>
</dbReference>
<dbReference type="CDD" id="cd10276">
    <property type="entry name" value="BamB_YfgL"/>
    <property type="match status" value="1"/>
</dbReference>
<comment type="subunit">
    <text evidence="4">Part of the Bam complex, which is composed of the outer membrane protein BamA, and four lipoproteins BamB, BamC, BamD and BamE.</text>
</comment>
<keyword evidence="4" id="KW-0449">Lipoprotein</keyword>
<evidence type="ECO:0000256" key="4">
    <source>
        <dbReference type="HAMAP-Rule" id="MF_00923"/>
    </source>
</evidence>
<name>A0A0J8VJF0_9ENTR</name>
<organism evidence="7 8">
    <name type="scientific">Franconibacter pulveris</name>
    <dbReference type="NCBI Taxonomy" id="435910"/>
    <lineage>
        <taxon>Bacteria</taxon>
        <taxon>Pseudomonadati</taxon>
        <taxon>Pseudomonadota</taxon>
        <taxon>Gammaproteobacteria</taxon>
        <taxon>Enterobacterales</taxon>
        <taxon>Enterobacteriaceae</taxon>
        <taxon>Franconibacter</taxon>
    </lineage>
</organism>
<dbReference type="SMART" id="SM00564">
    <property type="entry name" value="PQQ"/>
    <property type="match status" value="7"/>
</dbReference>
<feature type="chain" id="PRO_5008990183" description="Outer membrane protein assembly factor BamB" evidence="5">
    <location>
        <begin position="24"/>
        <end position="393"/>
    </location>
</feature>
<dbReference type="RefSeq" id="WP_024560297.1">
    <property type="nucleotide sequence ID" value="NZ_LFEJ01000024.1"/>
</dbReference>
<keyword evidence="2 4" id="KW-0472">Membrane</keyword>
<feature type="signal peptide" evidence="5">
    <location>
        <begin position="1"/>
        <end position="23"/>
    </location>
</feature>
<keyword evidence="8" id="KW-1185">Reference proteome</keyword>
<keyword evidence="3 4" id="KW-0998">Cell outer membrane</keyword>
<dbReference type="InterPro" id="IPR018391">
    <property type="entry name" value="PQQ_b-propeller_rpt"/>
</dbReference>
<dbReference type="InterPro" id="IPR002372">
    <property type="entry name" value="PQQ_rpt_dom"/>
</dbReference>
<dbReference type="NCBIfam" id="TIGR03300">
    <property type="entry name" value="assembly_YfgL"/>
    <property type="match status" value="1"/>
</dbReference>
<dbReference type="HAMAP" id="MF_00923">
    <property type="entry name" value="OM_assembly_BamB"/>
    <property type="match status" value="1"/>
</dbReference>
<dbReference type="PANTHER" id="PTHR34512:SF30">
    <property type="entry name" value="OUTER MEMBRANE PROTEIN ASSEMBLY FACTOR BAMB"/>
    <property type="match status" value="1"/>
</dbReference>
<dbReference type="PROSITE" id="PS51257">
    <property type="entry name" value="PROKAR_LIPOPROTEIN"/>
    <property type="match status" value="1"/>
</dbReference>
<comment type="caution">
    <text evidence="7">The sequence shown here is derived from an EMBL/GenBank/DDBJ whole genome shotgun (WGS) entry which is preliminary data.</text>
</comment>
<comment type="similarity">
    <text evidence="4">Belongs to the BamB family.</text>
</comment>
<keyword evidence="4" id="KW-0564">Palmitate</keyword>
<dbReference type="AlphaFoldDB" id="A0A0J8VJF0"/>
<gene>
    <name evidence="4" type="primary">bamB</name>
    <name evidence="7" type="ORF">ACH50_18735</name>
</gene>
<dbReference type="GO" id="GO:0043165">
    <property type="term" value="P:Gram-negative-bacterium-type cell outer membrane assembly"/>
    <property type="evidence" value="ECO:0007669"/>
    <property type="project" value="UniProtKB-UniRule"/>
</dbReference>
<dbReference type="PANTHER" id="PTHR34512">
    <property type="entry name" value="CELL SURFACE PROTEIN"/>
    <property type="match status" value="1"/>
</dbReference>
<feature type="domain" description="Pyrrolo-quinoline quinone repeat" evidence="6">
    <location>
        <begin position="78"/>
        <end position="320"/>
    </location>
</feature>
<evidence type="ECO:0000256" key="2">
    <source>
        <dbReference type="ARBA" id="ARBA00023136"/>
    </source>
</evidence>
<accession>A0A0J8VJF0</accession>
<dbReference type="GO" id="GO:0051205">
    <property type="term" value="P:protein insertion into membrane"/>
    <property type="evidence" value="ECO:0007669"/>
    <property type="project" value="UniProtKB-UniRule"/>
</dbReference>
<dbReference type="GO" id="GO:0009279">
    <property type="term" value="C:cell outer membrane"/>
    <property type="evidence" value="ECO:0007669"/>
    <property type="project" value="UniProtKB-SubCell"/>
</dbReference>
<dbReference type="STRING" id="1121863.GCA_000621185_03621"/>
<dbReference type="EMBL" id="LFEJ01000024">
    <property type="protein sequence ID" value="KMV33286.1"/>
    <property type="molecule type" value="Genomic_DNA"/>
</dbReference>
<dbReference type="InterPro" id="IPR015943">
    <property type="entry name" value="WD40/YVTN_repeat-like_dom_sf"/>
</dbReference>
<comment type="subcellular location">
    <subcellularLocation>
        <location evidence="4">Cell outer membrane</location>
        <topology evidence="4">Lipid-anchor</topology>
    </subcellularLocation>
</comment>
<evidence type="ECO:0000256" key="1">
    <source>
        <dbReference type="ARBA" id="ARBA00022729"/>
    </source>
</evidence>
<dbReference type="PATRIC" id="fig|1656095.3.peg.2404"/>
<evidence type="ECO:0000313" key="8">
    <source>
        <dbReference type="Proteomes" id="UP000037315"/>
    </source>
</evidence>
<dbReference type="InterPro" id="IPR011047">
    <property type="entry name" value="Quinoprotein_ADH-like_sf"/>
</dbReference>
<evidence type="ECO:0000259" key="6">
    <source>
        <dbReference type="Pfam" id="PF13360"/>
    </source>
</evidence>
<keyword evidence="1 4" id="KW-0732">Signal</keyword>
<dbReference type="Gene3D" id="2.130.10.10">
    <property type="entry name" value="YVTN repeat-like/Quinoprotein amine dehydrogenase"/>
    <property type="match status" value="1"/>
</dbReference>
<evidence type="ECO:0000313" key="7">
    <source>
        <dbReference type="EMBL" id="KMV33286.1"/>
    </source>
</evidence>